<dbReference type="EMBL" id="LUCH01003931">
    <property type="protein sequence ID" value="KAF5399567.1"/>
    <property type="molecule type" value="Genomic_DNA"/>
</dbReference>
<organism evidence="1 2">
    <name type="scientific">Paragonimus heterotremus</name>
    <dbReference type="NCBI Taxonomy" id="100268"/>
    <lineage>
        <taxon>Eukaryota</taxon>
        <taxon>Metazoa</taxon>
        <taxon>Spiralia</taxon>
        <taxon>Lophotrochozoa</taxon>
        <taxon>Platyhelminthes</taxon>
        <taxon>Trematoda</taxon>
        <taxon>Digenea</taxon>
        <taxon>Plagiorchiida</taxon>
        <taxon>Troglotremata</taxon>
        <taxon>Troglotrematidae</taxon>
        <taxon>Paragonimus</taxon>
    </lineage>
</organism>
<keyword evidence="2" id="KW-1185">Reference proteome</keyword>
<gene>
    <name evidence="1" type="ORF">PHET_07062</name>
</gene>
<name>A0A8J4TDK3_9TREM</name>
<dbReference type="Proteomes" id="UP000748531">
    <property type="component" value="Unassembled WGS sequence"/>
</dbReference>
<dbReference type="AlphaFoldDB" id="A0A8J4TDK3"/>
<reference evidence="1" key="1">
    <citation type="submission" date="2019-05" db="EMBL/GenBank/DDBJ databases">
        <title>Annotation for the trematode Paragonimus heterotremus.</title>
        <authorList>
            <person name="Choi Y.-J."/>
        </authorList>
    </citation>
    <scope>NUCLEOTIDE SEQUENCE</scope>
    <source>
        <strain evidence="1">LC</strain>
    </source>
</reference>
<proteinExistence type="predicted"/>
<accession>A0A8J4TDK3</accession>
<sequence length="102" mass="10951">MITHTGASTLLFQPTTVRTSRQNPTLPGRNPSAIESTSGIIGDVARVLARWCPVASIFVIDVRGACFPNCDYANFIPHVTFGAVILTECVHGLVCNLSVHDL</sequence>
<comment type="caution">
    <text evidence="1">The sequence shown here is derived from an EMBL/GenBank/DDBJ whole genome shotgun (WGS) entry which is preliminary data.</text>
</comment>
<evidence type="ECO:0000313" key="1">
    <source>
        <dbReference type="EMBL" id="KAF5399567.1"/>
    </source>
</evidence>
<evidence type="ECO:0000313" key="2">
    <source>
        <dbReference type="Proteomes" id="UP000748531"/>
    </source>
</evidence>
<protein>
    <submittedName>
        <fullName evidence="1">Uncharacterized protein</fullName>
    </submittedName>
</protein>